<comment type="caution">
    <text evidence="1">The sequence shown here is derived from an EMBL/GenBank/DDBJ whole genome shotgun (WGS) entry which is preliminary data.</text>
</comment>
<organism evidence="1 2">
    <name type="scientific">Microbacterium marinum</name>
    <dbReference type="NCBI Taxonomy" id="421115"/>
    <lineage>
        <taxon>Bacteria</taxon>
        <taxon>Bacillati</taxon>
        <taxon>Actinomycetota</taxon>
        <taxon>Actinomycetes</taxon>
        <taxon>Micrococcales</taxon>
        <taxon>Microbacteriaceae</taxon>
        <taxon>Microbacterium</taxon>
    </lineage>
</organism>
<gene>
    <name evidence="1" type="ORF">BKA24_001772</name>
</gene>
<reference evidence="1 2" key="1">
    <citation type="submission" date="2020-08" db="EMBL/GenBank/DDBJ databases">
        <title>Sequencing the genomes of 1000 actinobacteria strains.</title>
        <authorList>
            <person name="Klenk H.-P."/>
        </authorList>
    </citation>
    <scope>NUCLEOTIDE SEQUENCE [LARGE SCALE GENOMIC DNA]</scope>
    <source>
        <strain evidence="1 2">DSM 24947</strain>
    </source>
</reference>
<evidence type="ECO:0000313" key="1">
    <source>
        <dbReference type="EMBL" id="MBB4667063.1"/>
    </source>
</evidence>
<dbReference type="Proteomes" id="UP000573729">
    <property type="component" value="Unassembled WGS sequence"/>
</dbReference>
<protein>
    <submittedName>
        <fullName evidence="1">Uncharacterized protein</fullName>
    </submittedName>
</protein>
<proteinExistence type="predicted"/>
<sequence>MNTPEQIAQDAMDKHIGRGLPLYGPHVQMSTEAIFTMLTNAIEADRAQRTEYATAKHWEVSHASDEAGEWTYLQIHRDDPEDAGLPPIANLSLSDVEAADLADELSAQRRGRLESLHAYDWKPESDDDQLGEIDADIVEVITIVQIDTPNPIGRMRVYINDGRIYDGDPETGQEWSLT</sequence>
<accession>A0A7W7BQP5</accession>
<dbReference type="AlphaFoldDB" id="A0A7W7BQP5"/>
<name>A0A7W7BQP5_9MICO</name>
<dbReference type="RefSeq" id="WP_184217212.1">
    <property type="nucleotide sequence ID" value="NZ_JACHMD010000001.1"/>
</dbReference>
<evidence type="ECO:0000313" key="2">
    <source>
        <dbReference type="Proteomes" id="UP000573729"/>
    </source>
</evidence>
<dbReference type="EMBL" id="JACHMD010000001">
    <property type="protein sequence ID" value="MBB4667063.1"/>
    <property type="molecule type" value="Genomic_DNA"/>
</dbReference>
<keyword evidence="2" id="KW-1185">Reference proteome</keyword>